<feature type="compositionally biased region" description="Basic and acidic residues" evidence="1">
    <location>
        <begin position="28"/>
        <end position="62"/>
    </location>
</feature>
<sequence length="79" mass="8925">MKLNSTKKMEFESPDVEKEFPGLYASESGRKSNESDFSDDGHDRLSKKDLLIGKRKDKKDRGYAALEGESSPDEDPDIK</sequence>
<reference evidence="2" key="1">
    <citation type="submission" date="2021-03" db="EMBL/GenBank/DDBJ databases">
        <authorList>
            <person name="Tran Van P."/>
        </authorList>
    </citation>
    <scope>NUCLEOTIDE SEQUENCE</scope>
</reference>
<proteinExistence type="predicted"/>
<evidence type="ECO:0000313" key="3">
    <source>
        <dbReference type="Proteomes" id="UP001153148"/>
    </source>
</evidence>
<evidence type="ECO:0000256" key="1">
    <source>
        <dbReference type="SAM" id="MobiDB-lite"/>
    </source>
</evidence>
<feature type="compositionally biased region" description="Acidic residues" evidence="1">
    <location>
        <begin position="70"/>
        <end position="79"/>
    </location>
</feature>
<accession>A0ABN7PAX0</accession>
<feature type="compositionally biased region" description="Basic and acidic residues" evidence="1">
    <location>
        <begin position="7"/>
        <end position="20"/>
    </location>
</feature>
<organism evidence="2 3">
    <name type="scientific">Timema podura</name>
    <name type="common">Walking stick</name>
    <dbReference type="NCBI Taxonomy" id="61482"/>
    <lineage>
        <taxon>Eukaryota</taxon>
        <taxon>Metazoa</taxon>
        <taxon>Ecdysozoa</taxon>
        <taxon>Arthropoda</taxon>
        <taxon>Hexapoda</taxon>
        <taxon>Insecta</taxon>
        <taxon>Pterygota</taxon>
        <taxon>Neoptera</taxon>
        <taxon>Polyneoptera</taxon>
        <taxon>Phasmatodea</taxon>
        <taxon>Timematodea</taxon>
        <taxon>Timematoidea</taxon>
        <taxon>Timematidae</taxon>
        <taxon>Timema</taxon>
    </lineage>
</organism>
<name>A0ABN7PAX0_TIMPD</name>
<protein>
    <submittedName>
        <fullName evidence="2">Uncharacterized protein</fullName>
    </submittedName>
</protein>
<keyword evidence="3" id="KW-1185">Reference proteome</keyword>
<dbReference type="Proteomes" id="UP001153148">
    <property type="component" value="Unassembled WGS sequence"/>
</dbReference>
<gene>
    <name evidence="2" type="ORF">TPAB3V08_LOCUS11821</name>
</gene>
<evidence type="ECO:0000313" key="2">
    <source>
        <dbReference type="EMBL" id="CAG2064877.1"/>
    </source>
</evidence>
<comment type="caution">
    <text evidence="2">The sequence shown here is derived from an EMBL/GenBank/DDBJ whole genome shotgun (WGS) entry which is preliminary data.</text>
</comment>
<feature type="region of interest" description="Disordered" evidence="1">
    <location>
        <begin position="1"/>
        <end position="79"/>
    </location>
</feature>
<dbReference type="EMBL" id="CAJPIN010037693">
    <property type="protein sequence ID" value="CAG2064877.1"/>
    <property type="molecule type" value="Genomic_DNA"/>
</dbReference>